<gene>
    <name evidence="8" type="primary">hemC</name>
    <name evidence="11" type="ORF">M972_11116</name>
</gene>
<comment type="miscellaneous">
    <text evidence="8">The porphobilinogen subunits are added to the dipyrromethane group.</text>
</comment>
<dbReference type="Proteomes" id="UP000223596">
    <property type="component" value="Unassembled WGS sequence"/>
</dbReference>
<dbReference type="FunFam" id="3.40.190.10:FF:000005">
    <property type="entry name" value="Porphobilinogen deaminase"/>
    <property type="match status" value="1"/>
</dbReference>
<proteinExistence type="inferred from homology"/>
<evidence type="ECO:0000256" key="8">
    <source>
        <dbReference type="HAMAP-Rule" id="MF_00260"/>
    </source>
</evidence>
<feature type="domain" description="Porphobilinogen deaminase C-terminal" evidence="10">
    <location>
        <begin position="222"/>
        <end position="288"/>
    </location>
</feature>
<dbReference type="RefSeq" id="WP_003513110.1">
    <property type="nucleotide sequence ID" value="NZ_CP013828.1"/>
</dbReference>
<dbReference type="PIRSF" id="PIRSF001438">
    <property type="entry name" value="4pyrrol_synth_OHMeBilane_synth"/>
    <property type="match status" value="1"/>
</dbReference>
<comment type="function">
    <text evidence="1 8">Tetrapolymerization of the monopyrrole PBG into the hydroxymethylbilane pre-uroporphyrinogen in several discrete steps.</text>
</comment>
<name>A0AB36TBD8_ACETH</name>
<feature type="modified residue" description="S-(dipyrrolylmethanemethyl)cysteine" evidence="8">
    <location>
        <position position="235"/>
    </location>
</feature>
<comment type="similarity">
    <text evidence="3 8">Belongs to the HMBS family.</text>
</comment>
<keyword evidence="5 8" id="KW-0808">Transferase</keyword>
<dbReference type="Gene3D" id="3.30.160.40">
    <property type="entry name" value="Porphobilinogen deaminase, C-terminal domain"/>
    <property type="match status" value="1"/>
</dbReference>
<dbReference type="GO" id="GO:0004418">
    <property type="term" value="F:hydroxymethylbilane synthase activity"/>
    <property type="evidence" value="ECO:0007669"/>
    <property type="project" value="UniProtKB-UniRule"/>
</dbReference>
<comment type="cofactor">
    <cofactor evidence="8">
        <name>dipyrromethane</name>
        <dbReference type="ChEBI" id="CHEBI:60342"/>
    </cofactor>
    <text evidence="8">Binds 1 dipyrromethane group covalently.</text>
</comment>
<evidence type="ECO:0000256" key="2">
    <source>
        <dbReference type="ARBA" id="ARBA00004735"/>
    </source>
</evidence>
<dbReference type="SUPFAM" id="SSF53850">
    <property type="entry name" value="Periplasmic binding protein-like II"/>
    <property type="match status" value="1"/>
</dbReference>
<comment type="caution">
    <text evidence="11">The sequence shown here is derived from an EMBL/GenBank/DDBJ whole genome shotgun (WGS) entry which is preliminary data.</text>
</comment>
<dbReference type="SUPFAM" id="SSF54782">
    <property type="entry name" value="Porphobilinogen deaminase (hydroxymethylbilane synthase), C-terminal domain"/>
    <property type="match status" value="1"/>
</dbReference>
<dbReference type="GO" id="GO:0005737">
    <property type="term" value="C:cytoplasm"/>
    <property type="evidence" value="ECO:0007669"/>
    <property type="project" value="UniProtKB-UniRule"/>
</dbReference>
<evidence type="ECO:0000313" key="11">
    <source>
        <dbReference type="EMBL" id="PFH01384.1"/>
    </source>
</evidence>
<dbReference type="InterPro" id="IPR036803">
    <property type="entry name" value="Porphobilinogen_deaminase_C_sf"/>
</dbReference>
<dbReference type="PRINTS" id="PR00151">
    <property type="entry name" value="PORPHBDMNASE"/>
</dbReference>
<dbReference type="AlphaFoldDB" id="A0AB36TBD8"/>
<evidence type="ECO:0000256" key="7">
    <source>
        <dbReference type="ARBA" id="ARBA00048169"/>
    </source>
</evidence>
<evidence type="ECO:0000256" key="6">
    <source>
        <dbReference type="ARBA" id="ARBA00023244"/>
    </source>
</evidence>
<keyword evidence="6 8" id="KW-0627">Porphyrin biosynthesis</keyword>
<dbReference type="InterPro" id="IPR000860">
    <property type="entry name" value="HemC"/>
</dbReference>
<dbReference type="SMR" id="A0AB36TBD8"/>
<comment type="subunit">
    <text evidence="4 8">Monomer.</text>
</comment>
<reference evidence="11 12" key="1">
    <citation type="submission" date="2017-09" db="EMBL/GenBank/DDBJ databases">
        <title>Evaluation of Pacific Biosciences Sequencing Technology to Finishing C. thermocellum Genome Sequences.</title>
        <authorList>
            <person name="Brown S."/>
        </authorList>
    </citation>
    <scope>NUCLEOTIDE SEQUENCE [LARGE SCALE GENOMIC DNA]</scope>
    <source>
        <strain evidence="11 12">AD2</strain>
    </source>
</reference>
<dbReference type="EC" id="2.5.1.61" evidence="8"/>
<dbReference type="NCBIfam" id="TIGR00212">
    <property type="entry name" value="hemC"/>
    <property type="match status" value="1"/>
</dbReference>
<evidence type="ECO:0000256" key="5">
    <source>
        <dbReference type="ARBA" id="ARBA00022679"/>
    </source>
</evidence>
<dbReference type="GO" id="GO:0006782">
    <property type="term" value="P:protoporphyrinogen IX biosynthetic process"/>
    <property type="evidence" value="ECO:0007669"/>
    <property type="project" value="UniProtKB-UniRule"/>
</dbReference>
<evidence type="ECO:0000256" key="1">
    <source>
        <dbReference type="ARBA" id="ARBA00002869"/>
    </source>
</evidence>
<comment type="catalytic activity">
    <reaction evidence="7 8">
        <text>4 porphobilinogen + H2O = hydroxymethylbilane + 4 NH4(+)</text>
        <dbReference type="Rhea" id="RHEA:13185"/>
        <dbReference type="ChEBI" id="CHEBI:15377"/>
        <dbReference type="ChEBI" id="CHEBI:28938"/>
        <dbReference type="ChEBI" id="CHEBI:57845"/>
        <dbReference type="ChEBI" id="CHEBI:58126"/>
        <dbReference type="EC" id="2.5.1.61"/>
    </reaction>
</comment>
<dbReference type="GeneID" id="35803626"/>
<feature type="domain" description="Porphobilinogen deaminase N-terminal" evidence="9">
    <location>
        <begin position="3"/>
        <end position="203"/>
    </location>
</feature>
<dbReference type="Gene3D" id="3.40.190.10">
    <property type="entry name" value="Periplasmic binding protein-like II"/>
    <property type="match status" value="2"/>
</dbReference>
<evidence type="ECO:0000313" key="12">
    <source>
        <dbReference type="Proteomes" id="UP000223596"/>
    </source>
</evidence>
<dbReference type="Pfam" id="PF01379">
    <property type="entry name" value="Porphobil_deam"/>
    <property type="match status" value="1"/>
</dbReference>
<organism evidence="11 12">
    <name type="scientific">Acetivibrio thermocellus AD2</name>
    <dbReference type="NCBI Taxonomy" id="1138384"/>
    <lineage>
        <taxon>Bacteria</taxon>
        <taxon>Bacillati</taxon>
        <taxon>Bacillota</taxon>
        <taxon>Clostridia</taxon>
        <taxon>Eubacteriales</taxon>
        <taxon>Oscillospiraceae</taxon>
        <taxon>Acetivibrio</taxon>
    </lineage>
</organism>
<dbReference type="FunFam" id="3.40.190.10:FF:000004">
    <property type="entry name" value="Porphobilinogen deaminase"/>
    <property type="match status" value="1"/>
</dbReference>
<dbReference type="PANTHER" id="PTHR11557:SF0">
    <property type="entry name" value="PORPHOBILINOGEN DEAMINASE"/>
    <property type="match status" value="1"/>
</dbReference>
<dbReference type="EMBL" id="PDBW01000001">
    <property type="protein sequence ID" value="PFH01384.1"/>
    <property type="molecule type" value="Genomic_DNA"/>
</dbReference>
<dbReference type="PANTHER" id="PTHR11557">
    <property type="entry name" value="PORPHOBILINOGEN DEAMINASE"/>
    <property type="match status" value="1"/>
</dbReference>
<dbReference type="CDD" id="cd13647">
    <property type="entry name" value="PBP2_PBGD_2"/>
    <property type="match status" value="1"/>
</dbReference>
<protein>
    <recommendedName>
        <fullName evidence="8">Porphobilinogen deaminase</fullName>
        <shortName evidence="8">PBG</shortName>
        <ecNumber evidence="8">2.5.1.61</ecNumber>
    </recommendedName>
    <alternativeName>
        <fullName evidence="8">Hydroxymethylbilane synthase</fullName>
        <shortName evidence="8">HMBS</shortName>
    </alternativeName>
    <alternativeName>
        <fullName evidence="8">Pre-uroporphyrinogen synthase</fullName>
    </alternativeName>
</protein>
<accession>A0AB36TBD8</accession>
<sequence length="292" mass="32226">MKIRVGSRESKLAVRQAQIVIDSIKKYNPDIEIELVTMKTTGDKILDKTIDKIGGKGLFVKELDRALLDGKVDITVHSFKDMPMDIDDRLPIVAVSKREDPRDVLVLPKGKNEIDFNGPIGCSSSRRKIQIEKIYPGCTVEPIRGNVLTRLEKLDKGEYSAIALAYAGLKRLGLEERIWRVFSTDEIVPAACQGIIAVQARKDFDASILANFHDKDSWDVSVAERSFIKALNGGCSSPSAAYGVIQGEKIVLTGFYVDKNGKIYKMTKTGDRNQGEALGYSLAMEMLKGADA</sequence>
<evidence type="ECO:0000259" key="10">
    <source>
        <dbReference type="Pfam" id="PF03900"/>
    </source>
</evidence>
<dbReference type="InterPro" id="IPR022417">
    <property type="entry name" value="Porphobilin_deaminase_N"/>
</dbReference>
<evidence type="ECO:0000256" key="3">
    <source>
        <dbReference type="ARBA" id="ARBA00005638"/>
    </source>
</evidence>
<dbReference type="HAMAP" id="MF_00260">
    <property type="entry name" value="Porphobil_deam"/>
    <property type="match status" value="1"/>
</dbReference>
<dbReference type="InterPro" id="IPR022418">
    <property type="entry name" value="Porphobilinogen_deaminase_C"/>
</dbReference>
<dbReference type="Pfam" id="PF03900">
    <property type="entry name" value="Porphobil_deamC"/>
    <property type="match status" value="1"/>
</dbReference>
<evidence type="ECO:0000259" key="9">
    <source>
        <dbReference type="Pfam" id="PF01379"/>
    </source>
</evidence>
<evidence type="ECO:0000256" key="4">
    <source>
        <dbReference type="ARBA" id="ARBA00011245"/>
    </source>
</evidence>
<comment type="pathway">
    <text evidence="2">Porphyrin-containing compound metabolism; protoporphyrin-IX biosynthesis; coproporphyrinogen-III from 5-aminolevulinate: step 2/4.</text>
</comment>